<dbReference type="PANTHER" id="PTHR43634">
    <property type="entry name" value="OW CONDUCTANCE MECHANOSENSITIVE CHANNEL"/>
    <property type="match status" value="1"/>
</dbReference>
<dbReference type="SUPFAM" id="SSF50182">
    <property type="entry name" value="Sm-like ribonucleoproteins"/>
    <property type="match status" value="1"/>
</dbReference>
<dbReference type="Pfam" id="PF21088">
    <property type="entry name" value="MS_channel_1st"/>
    <property type="match status" value="1"/>
</dbReference>
<feature type="domain" description="Mechanosensitive ion channel transmembrane helices 2/3" evidence="11">
    <location>
        <begin position="168"/>
        <end position="208"/>
    </location>
</feature>
<feature type="compositionally biased region" description="Low complexity" evidence="7">
    <location>
        <begin position="423"/>
        <end position="444"/>
    </location>
</feature>
<gene>
    <name evidence="12" type="ORF">V6243_09880</name>
</gene>
<evidence type="ECO:0000256" key="8">
    <source>
        <dbReference type="SAM" id="Phobius"/>
    </source>
</evidence>
<feature type="transmembrane region" description="Helical" evidence="8">
    <location>
        <begin position="39"/>
        <end position="58"/>
    </location>
</feature>
<feature type="domain" description="Mechanosensitive ion channel MscS C-terminal" evidence="10">
    <location>
        <begin position="288"/>
        <end position="370"/>
    </location>
</feature>
<dbReference type="Pfam" id="PF21082">
    <property type="entry name" value="MS_channel_3rd"/>
    <property type="match status" value="1"/>
</dbReference>
<dbReference type="InterPro" id="IPR045042">
    <property type="entry name" value="YnaI-like"/>
</dbReference>
<protein>
    <submittedName>
        <fullName evidence="12">Mechanosensitive ion channel family protein</fullName>
    </submittedName>
</protein>
<dbReference type="InterPro" id="IPR011014">
    <property type="entry name" value="MscS_channel_TM-2"/>
</dbReference>
<feature type="transmembrane region" description="Helical" evidence="8">
    <location>
        <begin position="193"/>
        <end position="212"/>
    </location>
</feature>
<comment type="similarity">
    <text evidence="2">Belongs to the MscS (TC 1.A.23) family.</text>
</comment>
<dbReference type="SUPFAM" id="SSF82689">
    <property type="entry name" value="Mechanosensitive channel protein MscS (YggB), C-terminal domain"/>
    <property type="match status" value="1"/>
</dbReference>
<evidence type="ECO:0000259" key="11">
    <source>
        <dbReference type="Pfam" id="PF21088"/>
    </source>
</evidence>
<dbReference type="SUPFAM" id="SSF82861">
    <property type="entry name" value="Mechanosensitive channel protein MscS (YggB), transmembrane region"/>
    <property type="match status" value="1"/>
</dbReference>
<keyword evidence="3" id="KW-1003">Cell membrane</keyword>
<dbReference type="Gene3D" id="1.10.287.1260">
    <property type="match status" value="1"/>
</dbReference>
<dbReference type="InterPro" id="IPR049142">
    <property type="entry name" value="MS_channel_1st"/>
</dbReference>
<reference evidence="12 13" key="1">
    <citation type="submission" date="2024-02" db="EMBL/GenBank/DDBJ databases">
        <title>Bacteria isolated from the canopy kelp, Nereocystis luetkeana.</title>
        <authorList>
            <person name="Pfister C.A."/>
            <person name="Younker I.T."/>
            <person name="Light S.H."/>
        </authorList>
    </citation>
    <scope>NUCLEOTIDE SEQUENCE [LARGE SCALE GENOMIC DNA]</scope>
    <source>
        <strain evidence="12 13">TI.5.07</strain>
    </source>
</reference>
<evidence type="ECO:0000256" key="1">
    <source>
        <dbReference type="ARBA" id="ARBA00004651"/>
    </source>
</evidence>
<dbReference type="Gene3D" id="3.30.70.100">
    <property type="match status" value="1"/>
</dbReference>
<dbReference type="InterPro" id="IPR049278">
    <property type="entry name" value="MS_channel_C"/>
</dbReference>
<sequence length="463" mass="51019">MAEKSATEAAADKLAAPAEEMINHWVEPLRNWVEQTFGLPLWGINLALVLVAVIVLHLSERILLSRLAVHAEKSRNLWDDALLHGLRHPLSLWLYSMGSLVALDILAHQFAPGSLEAYLGTVRQIITLLALAWALIRMIKRFESLRTTPPPGTNVNAMDATTASAISKLLRAVVIVLVGLAILQNLGVSLSGVMAFGGVGGIAVGFAARDLLANFFGALMIHLDRPFKVGDWIRSPDREIEGTVEDIGWRLTRIRTFDMRPLYIPNAIFTSIAVENPSRMYNRRIFETIGLRYEDATRVGDIITAVREMVEGHDEIDQTRTQIVNFNSYGEHSLDFFVYVFTRTTDWVKYHAIKQDVLLRIHDIIREHDARVALPGQRLHFADVLSLEGAAPQGDTNADRESSSRRPQDEQDGKAAEASPSHAAQSGSRRSASSSAATSSATSARRGDEASDTQETPDADSDA</sequence>
<dbReference type="Gene3D" id="2.30.30.60">
    <property type="match status" value="1"/>
</dbReference>
<evidence type="ECO:0000259" key="10">
    <source>
        <dbReference type="Pfam" id="PF21082"/>
    </source>
</evidence>
<keyword evidence="13" id="KW-1185">Reference proteome</keyword>
<feature type="compositionally biased region" description="Basic and acidic residues" evidence="7">
    <location>
        <begin position="397"/>
        <end position="415"/>
    </location>
</feature>
<evidence type="ECO:0000259" key="9">
    <source>
        <dbReference type="Pfam" id="PF00924"/>
    </source>
</evidence>
<feature type="region of interest" description="Disordered" evidence="7">
    <location>
        <begin position="390"/>
        <end position="463"/>
    </location>
</feature>
<keyword evidence="5 8" id="KW-1133">Transmembrane helix</keyword>
<name>A0ABU9GH28_COBMA</name>
<dbReference type="Proteomes" id="UP001378242">
    <property type="component" value="Unassembled WGS sequence"/>
</dbReference>
<feature type="transmembrane region" description="Helical" evidence="8">
    <location>
        <begin position="117"/>
        <end position="136"/>
    </location>
</feature>
<proteinExistence type="inferred from homology"/>
<feature type="compositionally biased region" description="Acidic residues" evidence="7">
    <location>
        <begin position="450"/>
        <end position="463"/>
    </location>
</feature>
<dbReference type="InterPro" id="IPR010920">
    <property type="entry name" value="LSM_dom_sf"/>
</dbReference>
<feature type="domain" description="Mechanosensitive ion channel MscS" evidence="9">
    <location>
        <begin position="210"/>
        <end position="279"/>
    </location>
</feature>
<accession>A0ABU9GH28</accession>
<evidence type="ECO:0000256" key="5">
    <source>
        <dbReference type="ARBA" id="ARBA00022989"/>
    </source>
</evidence>
<dbReference type="PANTHER" id="PTHR43634:SF2">
    <property type="entry name" value="LOW CONDUCTANCE MECHANOSENSITIVE CHANNEL YNAI"/>
    <property type="match status" value="1"/>
</dbReference>
<dbReference type="EMBL" id="JBAKAP010000009">
    <property type="protein sequence ID" value="MEL0617145.1"/>
    <property type="molecule type" value="Genomic_DNA"/>
</dbReference>
<dbReference type="InterPro" id="IPR006686">
    <property type="entry name" value="MscS_channel_CS"/>
</dbReference>
<evidence type="ECO:0000313" key="12">
    <source>
        <dbReference type="EMBL" id="MEL0617145.1"/>
    </source>
</evidence>
<organism evidence="12 13">
    <name type="scientific">Cobetia marina</name>
    <name type="common">Deleya marina</name>
    <dbReference type="NCBI Taxonomy" id="28258"/>
    <lineage>
        <taxon>Bacteria</taxon>
        <taxon>Pseudomonadati</taxon>
        <taxon>Pseudomonadota</taxon>
        <taxon>Gammaproteobacteria</taxon>
        <taxon>Oceanospirillales</taxon>
        <taxon>Halomonadaceae</taxon>
        <taxon>Cobetia</taxon>
    </lineage>
</organism>
<dbReference type="Pfam" id="PF00924">
    <property type="entry name" value="MS_channel_2nd"/>
    <property type="match status" value="1"/>
</dbReference>
<evidence type="ECO:0000256" key="3">
    <source>
        <dbReference type="ARBA" id="ARBA00022475"/>
    </source>
</evidence>
<dbReference type="InterPro" id="IPR023408">
    <property type="entry name" value="MscS_beta-dom_sf"/>
</dbReference>
<evidence type="ECO:0000256" key="7">
    <source>
        <dbReference type="SAM" id="MobiDB-lite"/>
    </source>
</evidence>
<comment type="caution">
    <text evidence="12">The sequence shown here is derived from an EMBL/GenBank/DDBJ whole genome shotgun (WGS) entry which is preliminary data.</text>
</comment>
<evidence type="ECO:0000256" key="6">
    <source>
        <dbReference type="ARBA" id="ARBA00023136"/>
    </source>
</evidence>
<comment type="subcellular location">
    <subcellularLocation>
        <location evidence="1">Cell membrane</location>
        <topology evidence="1">Multi-pass membrane protein</topology>
    </subcellularLocation>
</comment>
<evidence type="ECO:0000313" key="13">
    <source>
        <dbReference type="Proteomes" id="UP001378242"/>
    </source>
</evidence>
<keyword evidence="4 8" id="KW-0812">Transmembrane</keyword>
<feature type="transmembrane region" description="Helical" evidence="8">
    <location>
        <begin position="92"/>
        <end position="111"/>
    </location>
</feature>
<dbReference type="RefSeq" id="WP_255303065.1">
    <property type="nucleotide sequence ID" value="NZ_JAUOSQ010000006.1"/>
</dbReference>
<evidence type="ECO:0000256" key="2">
    <source>
        <dbReference type="ARBA" id="ARBA00008017"/>
    </source>
</evidence>
<dbReference type="InterPro" id="IPR011066">
    <property type="entry name" value="MscS_channel_C_sf"/>
</dbReference>
<dbReference type="PROSITE" id="PS01246">
    <property type="entry name" value="UPF0003"/>
    <property type="match status" value="1"/>
</dbReference>
<dbReference type="InterPro" id="IPR006685">
    <property type="entry name" value="MscS_channel_2nd"/>
</dbReference>
<keyword evidence="6 8" id="KW-0472">Membrane</keyword>
<evidence type="ECO:0000256" key="4">
    <source>
        <dbReference type="ARBA" id="ARBA00022692"/>
    </source>
</evidence>